<keyword evidence="1" id="KW-1133">Transmembrane helix</keyword>
<reference evidence="2" key="1">
    <citation type="journal article" date="2021" name="PeerJ">
        <title>Extensive microbial diversity within the chicken gut microbiome revealed by metagenomics and culture.</title>
        <authorList>
            <person name="Gilroy R."/>
            <person name="Ravi A."/>
            <person name="Getino M."/>
            <person name="Pursley I."/>
            <person name="Horton D.L."/>
            <person name="Alikhan N.F."/>
            <person name="Baker D."/>
            <person name="Gharbi K."/>
            <person name="Hall N."/>
            <person name="Watson M."/>
            <person name="Adriaenssens E.M."/>
            <person name="Foster-Nyarko E."/>
            <person name="Jarju S."/>
            <person name="Secka A."/>
            <person name="Antonio M."/>
            <person name="Oren A."/>
            <person name="Chaudhuri R.R."/>
            <person name="La Ragione R."/>
            <person name="Hildebrand F."/>
            <person name="Pallen M.J."/>
        </authorList>
    </citation>
    <scope>NUCLEOTIDE SEQUENCE</scope>
    <source>
        <strain evidence="2">ChiGjej4B4-7305</strain>
    </source>
</reference>
<feature type="transmembrane region" description="Helical" evidence="1">
    <location>
        <begin position="161"/>
        <end position="178"/>
    </location>
</feature>
<gene>
    <name evidence="2" type="ORF">H9815_04610</name>
</gene>
<comment type="caution">
    <text evidence="2">The sequence shown here is derived from an EMBL/GenBank/DDBJ whole genome shotgun (WGS) entry which is preliminary data.</text>
</comment>
<keyword evidence="1" id="KW-0472">Membrane</keyword>
<proteinExistence type="predicted"/>
<reference evidence="2" key="2">
    <citation type="submission" date="2021-04" db="EMBL/GenBank/DDBJ databases">
        <authorList>
            <person name="Gilroy R."/>
        </authorList>
    </citation>
    <scope>NUCLEOTIDE SEQUENCE</scope>
    <source>
        <strain evidence="2">ChiGjej4B4-7305</strain>
    </source>
</reference>
<name>A0A9D2ECT6_9MICO</name>
<feature type="transmembrane region" description="Helical" evidence="1">
    <location>
        <begin position="111"/>
        <end position="131"/>
    </location>
</feature>
<feature type="transmembrane region" description="Helical" evidence="1">
    <location>
        <begin position="88"/>
        <end position="105"/>
    </location>
</feature>
<dbReference type="Proteomes" id="UP000824037">
    <property type="component" value="Unassembled WGS sequence"/>
</dbReference>
<keyword evidence="1" id="KW-0812">Transmembrane</keyword>
<feature type="transmembrane region" description="Helical" evidence="1">
    <location>
        <begin position="58"/>
        <end position="76"/>
    </location>
</feature>
<evidence type="ECO:0000313" key="3">
    <source>
        <dbReference type="Proteomes" id="UP000824037"/>
    </source>
</evidence>
<protein>
    <submittedName>
        <fullName evidence="2">Uncharacterized protein</fullName>
    </submittedName>
</protein>
<sequence>MSPDPEQAEQLIRELGSLTDRTRTAGRSVTTGLPLIGWSVAFGLGYPALALLDGGVRLLVVGLAWLVGMGCSWLPMRHAVRTGAEGRTRWGWVVVLVASPFLVAAAQPSSWIYIALFLGALWGMAMSLYAVATADVPFAVVSMLVVVVAAVAAVQPLLPELVFFGIGSALPLLSIGVYRTMSGVRRV</sequence>
<dbReference type="EMBL" id="DXBY01000075">
    <property type="protein sequence ID" value="HIZ35037.1"/>
    <property type="molecule type" value="Genomic_DNA"/>
</dbReference>
<dbReference type="AlphaFoldDB" id="A0A9D2ECT6"/>
<organism evidence="2 3">
    <name type="scientific">Candidatus Ruania gallistercoris</name>
    <dbReference type="NCBI Taxonomy" id="2838746"/>
    <lineage>
        <taxon>Bacteria</taxon>
        <taxon>Bacillati</taxon>
        <taxon>Actinomycetota</taxon>
        <taxon>Actinomycetes</taxon>
        <taxon>Micrococcales</taxon>
        <taxon>Ruaniaceae</taxon>
        <taxon>Ruania</taxon>
    </lineage>
</organism>
<feature type="transmembrane region" description="Helical" evidence="1">
    <location>
        <begin position="31"/>
        <end position="52"/>
    </location>
</feature>
<feature type="transmembrane region" description="Helical" evidence="1">
    <location>
        <begin position="138"/>
        <end position="155"/>
    </location>
</feature>
<evidence type="ECO:0000256" key="1">
    <source>
        <dbReference type="SAM" id="Phobius"/>
    </source>
</evidence>
<evidence type="ECO:0000313" key="2">
    <source>
        <dbReference type="EMBL" id="HIZ35037.1"/>
    </source>
</evidence>
<accession>A0A9D2ECT6</accession>